<reference evidence="12" key="1">
    <citation type="submission" date="2017-10" db="EMBL/GenBank/DDBJ databases">
        <authorList>
            <person name="Kravchenko I.K."/>
            <person name="Grouzdev D.S."/>
        </authorList>
    </citation>
    <scope>NUCLEOTIDE SEQUENCE [LARGE SCALE GENOMIC DNA]</scope>
    <source>
        <strain evidence="12">B2</strain>
    </source>
</reference>
<dbReference type="InterPro" id="IPR027417">
    <property type="entry name" value="P-loop_NTPase"/>
</dbReference>
<dbReference type="Proteomes" id="UP000225379">
    <property type="component" value="Unassembled WGS sequence"/>
</dbReference>
<dbReference type="EMBL" id="PDKW01000040">
    <property type="protein sequence ID" value="PGH57554.1"/>
    <property type="molecule type" value="Genomic_DNA"/>
</dbReference>
<keyword evidence="8" id="KW-1278">Translocase</keyword>
<dbReference type="PROSITE" id="PS50893">
    <property type="entry name" value="ABC_TRANSPORTER_2"/>
    <property type="match status" value="1"/>
</dbReference>
<dbReference type="SUPFAM" id="SSF52540">
    <property type="entry name" value="P-loop containing nucleoside triphosphate hydrolases"/>
    <property type="match status" value="1"/>
</dbReference>
<dbReference type="Gene3D" id="3.40.50.300">
    <property type="entry name" value="P-loop containing nucleotide triphosphate hydrolases"/>
    <property type="match status" value="1"/>
</dbReference>
<evidence type="ECO:0000256" key="1">
    <source>
        <dbReference type="ARBA" id="ARBA00004417"/>
    </source>
</evidence>
<name>A0A2B8B8D1_9PROT</name>
<organism evidence="11 12">
    <name type="scientific">Azospirillum palustre</name>
    <dbReference type="NCBI Taxonomy" id="2044885"/>
    <lineage>
        <taxon>Bacteria</taxon>
        <taxon>Pseudomonadati</taxon>
        <taxon>Pseudomonadota</taxon>
        <taxon>Alphaproteobacteria</taxon>
        <taxon>Rhodospirillales</taxon>
        <taxon>Azospirillaceae</taxon>
        <taxon>Azospirillum</taxon>
    </lineage>
</organism>
<dbReference type="InterPro" id="IPR050388">
    <property type="entry name" value="ABC_Ni/Peptide_Import"/>
</dbReference>
<evidence type="ECO:0000256" key="5">
    <source>
        <dbReference type="ARBA" id="ARBA00022519"/>
    </source>
</evidence>
<keyword evidence="12" id="KW-1185">Reference proteome</keyword>
<evidence type="ECO:0000256" key="3">
    <source>
        <dbReference type="ARBA" id="ARBA00022448"/>
    </source>
</evidence>
<dbReference type="GO" id="GO:0005886">
    <property type="term" value="C:plasma membrane"/>
    <property type="evidence" value="ECO:0007669"/>
    <property type="project" value="UniProtKB-SubCell"/>
</dbReference>
<keyword evidence="9" id="KW-0472">Membrane</keyword>
<evidence type="ECO:0000256" key="2">
    <source>
        <dbReference type="ARBA" id="ARBA00005417"/>
    </source>
</evidence>
<sequence>MSVEGLRLSARRDGRPVELVRGIDLAVERGRVTALVGASGSGKSLTCLGMQGLTPPGVERLGGRVRLDGEAVEPATLPGRMVATVMQNPRSAFNPVLTMRAHARETLAVRGDAGALERLLPEVLAEVGLPEPERIARLYPFEMSGGMLQRMMIALALLAGAPFLLADEPTTDLDPLVQAHILSLIGRLVATRGLGVLIVTHDMGVVARLADDVAVMEAGHIVETAPVAALFAAPRSDAARALLGAHRALYPEVFA</sequence>
<dbReference type="PANTHER" id="PTHR43297">
    <property type="entry name" value="OLIGOPEPTIDE TRANSPORT ATP-BINDING PROTEIN APPD"/>
    <property type="match status" value="1"/>
</dbReference>
<evidence type="ECO:0000313" key="11">
    <source>
        <dbReference type="EMBL" id="PGH57554.1"/>
    </source>
</evidence>
<dbReference type="GO" id="GO:0005524">
    <property type="term" value="F:ATP binding"/>
    <property type="evidence" value="ECO:0007669"/>
    <property type="project" value="UniProtKB-KW"/>
</dbReference>
<accession>A0A2B8B8D1</accession>
<protein>
    <submittedName>
        <fullName evidence="11">Nickel import ATP-binding protein NikD</fullName>
    </submittedName>
</protein>
<keyword evidence="7 11" id="KW-0067">ATP-binding</keyword>
<proteinExistence type="inferred from homology"/>
<feature type="domain" description="ABC transporter" evidence="10">
    <location>
        <begin position="1"/>
        <end position="243"/>
    </location>
</feature>
<dbReference type="InterPro" id="IPR003439">
    <property type="entry name" value="ABC_transporter-like_ATP-bd"/>
</dbReference>
<evidence type="ECO:0000259" key="10">
    <source>
        <dbReference type="PROSITE" id="PS50893"/>
    </source>
</evidence>
<evidence type="ECO:0000256" key="8">
    <source>
        <dbReference type="ARBA" id="ARBA00022967"/>
    </source>
</evidence>
<dbReference type="SMART" id="SM00382">
    <property type="entry name" value="AAA"/>
    <property type="match status" value="1"/>
</dbReference>
<dbReference type="PANTHER" id="PTHR43297:SF14">
    <property type="entry name" value="ATPASE AAA-TYPE CORE DOMAIN-CONTAINING PROTEIN"/>
    <property type="match status" value="1"/>
</dbReference>
<keyword evidence="5" id="KW-0997">Cell inner membrane</keyword>
<comment type="similarity">
    <text evidence="2">Belongs to the ABC transporter superfamily.</text>
</comment>
<dbReference type="CDD" id="cd03257">
    <property type="entry name" value="ABC_NikE_OppD_transporters"/>
    <property type="match status" value="1"/>
</dbReference>
<dbReference type="InterPro" id="IPR017871">
    <property type="entry name" value="ABC_transporter-like_CS"/>
</dbReference>
<gene>
    <name evidence="11" type="primary">nikD</name>
    <name evidence="11" type="ORF">CRT60_12130</name>
</gene>
<evidence type="ECO:0000313" key="12">
    <source>
        <dbReference type="Proteomes" id="UP000225379"/>
    </source>
</evidence>
<evidence type="ECO:0000256" key="7">
    <source>
        <dbReference type="ARBA" id="ARBA00022840"/>
    </source>
</evidence>
<dbReference type="GO" id="GO:0016887">
    <property type="term" value="F:ATP hydrolysis activity"/>
    <property type="evidence" value="ECO:0007669"/>
    <property type="project" value="InterPro"/>
</dbReference>
<evidence type="ECO:0000256" key="9">
    <source>
        <dbReference type="ARBA" id="ARBA00023136"/>
    </source>
</evidence>
<dbReference type="PROSITE" id="PS00211">
    <property type="entry name" value="ABC_TRANSPORTER_1"/>
    <property type="match status" value="1"/>
</dbReference>
<keyword evidence="6" id="KW-0547">Nucleotide-binding</keyword>
<comment type="subcellular location">
    <subcellularLocation>
        <location evidence="1">Cell inner membrane</location>
        <topology evidence="1">Peripheral membrane protein</topology>
    </subcellularLocation>
</comment>
<evidence type="ECO:0000256" key="4">
    <source>
        <dbReference type="ARBA" id="ARBA00022475"/>
    </source>
</evidence>
<dbReference type="Pfam" id="PF00005">
    <property type="entry name" value="ABC_tran"/>
    <property type="match status" value="1"/>
</dbReference>
<keyword evidence="3" id="KW-0813">Transport</keyword>
<dbReference type="OrthoDB" id="37801at2"/>
<comment type="caution">
    <text evidence="11">The sequence shown here is derived from an EMBL/GenBank/DDBJ whole genome shotgun (WGS) entry which is preliminary data.</text>
</comment>
<dbReference type="AlphaFoldDB" id="A0A2B8B8D1"/>
<dbReference type="InterPro" id="IPR003593">
    <property type="entry name" value="AAA+_ATPase"/>
</dbReference>
<evidence type="ECO:0000256" key="6">
    <source>
        <dbReference type="ARBA" id="ARBA00022741"/>
    </source>
</evidence>
<keyword evidence="4" id="KW-1003">Cell membrane</keyword>